<dbReference type="EMBL" id="MSZS01000006">
    <property type="protein sequence ID" value="PKX91322.1"/>
    <property type="molecule type" value="Genomic_DNA"/>
</dbReference>
<dbReference type="OrthoDB" id="21416at2759"/>
<dbReference type="Proteomes" id="UP000234474">
    <property type="component" value="Unassembled WGS sequence"/>
</dbReference>
<dbReference type="AlphaFoldDB" id="A0A2I1C110"/>
<proteinExistence type="predicted"/>
<dbReference type="SUPFAM" id="SSF48403">
    <property type="entry name" value="Ankyrin repeat"/>
    <property type="match status" value="1"/>
</dbReference>
<dbReference type="RefSeq" id="XP_024679917.1">
    <property type="nucleotide sequence ID" value="XM_024825770.1"/>
</dbReference>
<comment type="caution">
    <text evidence="1">The sequence shown here is derived from an EMBL/GenBank/DDBJ whole genome shotgun (WGS) entry which is preliminary data.</text>
</comment>
<evidence type="ECO:0000313" key="2">
    <source>
        <dbReference type="Proteomes" id="UP000234474"/>
    </source>
</evidence>
<accession>A0A2I1C110</accession>
<evidence type="ECO:0000313" key="1">
    <source>
        <dbReference type="EMBL" id="PKX91322.1"/>
    </source>
</evidence>
<organism evidence="1 2">
    <name type="scientific">Aspergillus novofumigatus (strain IBT 16806)</name>
    <dbReference type="NCBI Taxonomy" id="1392255"/>
    <lineage>
        <taxon>Eukaryota</taxon>
        <taxon>Fungi</taxon>
        <taxon>Dikarya</taxon>
        <taxon>Ascomycota</taxon>
        <taxon>Pezizomycotina</taxon>
        <taxon>Eurotiomycetes</taxon>
        <taxon>Eurotiomycetidae</taxon>
        <taxon>Eurotiales</taxon>
        <taxon>Aspergillaceae</taxon>
        <taxon>Aspergillus</taxon>
        <taxon>Aspergillus subgen. Fumigati</taxon>
    </lineage>
</organism>
<dbReference type="STRING" id="1392255.A0A2I1C110"/>
<dbReference type="GeneID" id="36533095"/>
<sequence>MIGGETPTSSIALYLAYWSNITHPGTLKSAIDDLLAAVADQGVCDPRGNTALHYLALRCLDDFGVRGEEERHLCRLLQDRGIDPNARNMDGQSAFELYTTAFDTDRYRNRQEKWYTFDAWMDMDEPYAKIDKEDLGMFEKAGADETRRARHCCICWWRNGR</sequence>
<keyword evidence="2" id="KW-1185">Reference proteome</keyword>
<name>A0A2I1C110_ASPN1</name>
<reference evidence="2" key="1">
    <citation type="journal article" date="2018" name="Proc. Natl. Acad. Sci. U.S.A.">
        <title>Linking secondary metabolites to gene clusters through genome sequencing of six diverse Aspergillus species.</title>
        <authorList>
            <person name="Kaerboelling I."/>
            <person name="Vesth T.C."/>
            <person name="Frisvad J.C."/>
            <person name="Nybo J.L."/>
            <person name="Theobald S."/>
            <person name="Kuo A."/>
            <person name="Bowyer P."/>
            <person name="Matsuda Y."/>
            <person name="Mondo S."/>
            <person name="Lyhne E.K."/>
            <person name="Kogle M.E."/>
            <person name="Clum A."/>
            <person name="Lipzen A."/>
            <person name="Salamov A."/>
            <person name="Ngan C.Y."/>
            <person name="Daum C."/>
            <person name="Chiniquy J."/>
            <person name="Barry K."/>
            <person name="LaButti K."/>
            <person name="Haridas S."/>
            <person name="Simmons B.A."/>
            <person name="Magnuson J.K."/>
            <person name="Mortensen U.H."/>
            <person name="Larsen T.O."/>
            <person name="Grigoriev I.V."/>
            <person name="Baker S.E."/>
            <person name="Andersen M.R."/>
        </authorList>
    </citation>
    <scope>NUCLEOTIDE SEQUENCE [LARGE SCALE GENOMIC DNA]</scope>
    <source>
        <strain evidence="2">IBT 16806</strain>
    </source>
</reference>
<dbReference type="Gene3D" id="1.25.40.20">
    <property type="entry name" value="Ankyrin repeat-containing domain"/>
    <property type="match status" value="1"/>
</dbReference>
<evidence type="ECO:0008006" key="3">
    <source>
        <dbReference type="Google" id="ProtNLM"/>
    </source>
</evidence>
<protein>
    <recommendedName>
        <fullName evidence="3">Ankyrin repeat protein</fullName>
    </recommendedName>
</protein>
<dbReference type="VEuPathDB" id="FungiDB:P174DRAFT_432787"/>
<gene>
    <name evidence="1" type="ORF">P174DRAFT_432787</name>
</gene>
<dbReference type="InterPro" id="IPR036770">
    <property type="entry name" value="Ankyrin_rpt-contain_sf"/>
</dbReference>